<dbReference type="AlphaFoldDB" id="A0A1F7X342"/>
<dbReference type="STRING" id="1802479.A2Y68_00260"/>
<evidence type="ECO:0000313" key="3">
    <source>
        <dbReference type="Proteomes" id="UP000176778"/>
    </source>
</evidence>
<evidence type="ECO:0000313" key="2">
    <source>
        <dbReference type="EMBL" id="OGM09391.1"/>
    </source>
</evidence>
<comment type="caution">
    <text evidence="2">The sequence shown here is derived from an EMBL/GenBank/DDBJ whole genome shotgun (WGS) entry which is preliminary data.</text>
</comment>
<gene>
    <name evidence="2" type="ORF">A2Y68_00260</name>
</gene>
<dbReference type="Gene3D" id="3.90.550.10">
    <property type="entry name" value="Spore Coat Polysaccharide Biosynthesis Protein SpsA, Chain A"/>
    <property type="match status" value="1"/>
</dbReference>
<dbReference type="EMBL" id="MGFR01000005">
    <property type="protein sequence ID" value="OGM09391.1"/>
    <property type="molecule type" value="Genomic_DNA"/>
</dbReference>
<organism evidence="2 3">
    <name type="scientific">Candidatus Woesebacteria bacterium RBG_13_46_13</name>
    <dbReference type="NCBI Taxonomy" id="1802479"/>
    <lineage>
        <taxon>Bacteria</taxon>
        <taxon>Candidatus Woeseibacteriota</taxon>
    </lineage>
</organism>
<dbReference type="InterPro" id="IPR001173">
    <property type="entry name" value="Glyco_trans_2-like"/>
</dbReference>
<name>A0A1F7X342_9BACT</name>
<accession>A0A1F7X342</accession>
<feature type="domain" description="Glycosyltransferase 2-like" evidence="1">
    <location>
        <begin position="8"/>
        <end position="154"/>
    </location>
</feature>
<dbReference type="PANTHER" id="PTHR22916:SF65">
    <property type="entry name" value="SLR1065 PROTEIN"/>
    <property type="match status" value="1"/>
</dbReference>
<dbReference type="PANTHER" id="PTHR22916">
    <property type="entry name" value="GLYCOSYLTRANSFERASE"/>
    <property type="match status" value="1"/>
</dbReference>
<dbReference type="CDD" id="cd06433">
    <property type="entry name" value="GT_2_WfgS_like"/>
    <property type="match status" value="1"/>
</dbReference>
<protein>
    <recommendedName>
        <fullName evidence="1">Glycosyltransferase 2-like domain-containing protein</fullName>
    </recommendedName>
</protein>
<sequence>MEHLPKISIVIPSYNKAEYIGKTLQSIITQKYPRLEVIIQDGGSTDATVAAIGKYAKRYPKIIRWESKRDNGQTDAINKGLKKATGEVLAYLNADDIYCEGALKRVGEYFVKHPQTLWLAGRGKVIDSKGKTISSWVSEYKNFLLSKNRYWVLLMVNYLMQPSVFLSRRAYDKYGPFSGTKTSVMEYDLWLKLGRVQMPKRVNKCLSGFRMSGDNISSTAFRETLRADDKIVEKYTDNPVILALHYLHNIARTLLVYSN</sequence>
<dbReference type="Pfam" id="PF00535">
    <property type="entry name" value="Glycos_transf_2"/>
    <property type="match status" value="1"/>
</dbReference>
<reference evidence="2 3" key="1">
    <citation type="journal article" date="2016" name="Nat. Commun.">
        <title>Thousands of microbial genomes shed light on interconnected biogeochemical processes in an aquifer system.</title>
        <authorList>
            <person name="Anantharaman K."/>
            <person name="Brown C.T."/>
            <person name="Hug L.A."/>
            <person name="Sharon I."/>
            <person name="Castelle C.J."/>
            <person name="Probst A.J."/>
            <person name="Thomas B.C."/>
            <person name="Singh A."/>
            <person name="Wilkins M.J."/>
            <person name="Karaoz U."/>
            <person name="Brodie E.L."/>
            <person name="Williams K.H."/>
            <person name="Hubbard S.S."/>
            <person name="Banfield J.F."/>
        </authorList>
    </citation>
    <scope>NUCLEOTIDE SEQUENCE [LARGE SCALE GENOMIC DNA]</scope>
</reference>
<dbReference type="Proteomes" id="UP000176778">
    <property type="component" value="Unassembled WGS sequence"/>
</dbReference>
<dbReference type="InterPro" id="IPR029044">
    <property type="entry name" value="Nucleotide-diphossugar_trans"/>
</dbReference>
<dbReference type="SUPFAM" id="SSF53448">
    <property type="entry name" value="Nucleotide-diphospho-sugar transferases"/>
    <property type="match status" value="1"/>
</dbReference>
<proteinExistence type="predicted"/>
<evidence type="ECO:0000259" key="1">
    <source>
        <dbReference type="Pfam" id="PF00535"/>
    </source>
</evidence>